<accession>A0A2K0WL51</accession>
<comment type="caution">
    <text evidence="2">The sequence shown here is derived from an EMBL/GenBank/DDBJ whole genome shotgun (WGS) entry which is preliminary data.</text>
</comment>
<evidence type="ECO:0000313" key="2">
    <source>
        <dbReference type="EMBL" id="PNP82995.1"/>
    </source>
</evidence>
<organism evidence="2 3">
    <name type="scientific">Gibberella nygamai</name>
    <name type="common">Bean root rot disease fungus</name>
    <name type="synonym">Fusarium nygamai</name>
    <dbReference type="NCBI Taxonomy" id="42673"/>
    <lineage>
        <taxon>Eukaryota</taxon>
        <taxon>Fungi</taxon>
        <taxon>Dikarya</taxon>
        <taxon>Ascomycota</taxon>
        <taxon>Pezizomycotina</taxon>
        <taxon>Sordariomycetes</taxon>
        <taxon>Hypocreomycetidae</taxon>
        <taxon>Hypocreales</taxon>
        <taxon>Nectriaceae</taxon>
        <taxon>Fusarium</taxon>
        <taxon>Fusarium fujikuroi species complex</taxon>
    </lineage>
</organism>
<evidence type="ECO:0000256" key="1">
    <source>
        <dbReference type="SAM" id="MobiDB-lite"/>
    </source>
</evidence>
<gene>
    <name evidence="2" type="ORF">FNYG_03317</name>
</gene>
<proteinExistence type="predicted"/>
<dbReference type="OrthoDB" id="5047781at2759"/>
<reference evidence="2 3" key="1">
    <citation type="submission" date="2017-06" db="EMBL/GenBank/DDBJ databases">
        <title>Genome of Fusarium nygamai isolate CS10214.</title>
        <authorList>
            <person name="Gardiner D.M."/>
            <person name="Obanor F."/>
            <person name="Kazan K."/>
        </authorList>
    </citation>
    <scope>NUCLEOTIDE SEQUENCE [LARGE SCALE GENOMIC DNA]</scope>
    <source>
        <strain evidence="2 3">CS10214</strain>
    </source>
</reference>
<dbReference type="Proteomes" id="UP000236664">
    <property type="component" value="Unassembled WGS sequence"/>
</dbReference>
<evidence type="ECO:0000313" key="3">
    <source>
        <dbReference type="Proteomes" id="UP000236664"/>
    </source>
</evidence>
<dbReference type="AlphaFoldDB" id="A0A2K0WL51"/>
<name>A0A2K0WL51_GIBNY</name>
<protein>
    <submittedName>
        <fullName evidence="2">Uncharacterized protein</fullName>
    </submittedName>
</protein>
<feature type="region of interest" description="Disordered" evidence="1">
    <location>
        <begin position="19"/>
        <end position="50"/>
    </location>
</feature>
<sequence>MAPSKSPGPVDALTINIPKKLEPKGSGGTVIINQPKNKKPAASSEADSEA</sequence>
<keyword evidence="3" id="KW-1185">Reference proteome</keyword>
<dbReference type="EMBL" id="MTQA01000054">
    <property type="protein sequence ID" value="PNP82995.1"/>
    <property type="molecule type" value="Genomic_DNA"/>
</dbReference>